<evidence type="ECO:0000313" key="1">
    <source>
        <dbReference type="EMBL" id="VDN07876.1"/>
    </source>
</evidence>
<evidence type="ECO:0000313" key="2">
    <source>
        <dbReference type="Proteomes" id="UP000271087"/>
    </source>
</evidence>
<feature type="non-terminal residue" evidence="1">
    <location>
        <position position="1"/>
    </location>
</feature>
<proteinExistence type="predicted"/>
<protein>
    <submittedName>
        <fullName evidence="1">Uncharacterized protein</fullName>
    </submittedName>
</protein>
<dbReference type="Proteomes" id="UP000271087">
    <property type="component" value="Unassembled WGS sequence"/>
</dbReference>
<organism evidence="1 2">
    <name type="scientific">Onchocerca ochengi</name>
    <name type="common">Filarial nematode worm</name>
    <dbReference type="NCBI Taxonomy" id="42157"/>
    <lineage>
        <taxon>Eukaryota</taxon>
        <taxon>Metazoa</taxon>
        <taxon>Ecdysozoa</taxon>
        <taxon>Nematoda</taxon>
        <taxon>Chromadorea</taxon>
        <taxon>Rhabditida</taxon>
        <taxon>Spirurina</taxon>
        <taxon>Spiruromorpha</taxon>
        <taxon>Filarioidea</taxon>
        <taxon>Onchocercidae</taxon>
        <taxon>Onchocerca</taxon>
    </lineage>
</organism>
<accession>A0A3P7NQV8</accession>
<gene>
    <name evidence="1" type="ORF">NOO_LOCUS13951</name>
</gene>
<keyword evidence="2" id="KW-1185">Reference proteome</keyword>
<reference evidence="1 2" key="1">
    <citation type="submission" date="2018-08" db="EMBL/GenBank/DDBJ databases">
        <authorList>
            <person name="Laetsch R D."/>
            <person name="Stevens L."/>
            <person name="Kumar S."/>
            <person name="Blaxter L. M."/>
        </authorList>
    </citation>
    <scope>NUCLEOTIDE SEQUENCE [LARGE SCALE GENOMIC DNA]</scope>
</reference>
<sequence>PFGLYPPLPAVPEFGPASRFYPPLSQPAPVIPEKLDQTTIVPQPVGSEIIGSVPTASATTAVPPTMTVETKTPTQ</sequence>
<feature type="non-terminal residue" evidence="1">
    <location>
        <position position="75"/>
    </location>
</feature>
<dbReference type="EMBL" id="UYRW01022500">
    <property type="protein sequence ID" value="VDN07876.1"/>
    <property type="molecule type" value="Genomic_DNA"/>
</dbReference>
<name>A0A3P7NQV8_ONCOC</name>
<dbReference type="AlphaFoldDB" id="A0A3P7NQV8"/>